<proteinExistence type="predicted"/>
<dbReference type="RefSeq" id="WP_035635119.1">
    <property type="nucleotide sequence ID" value="NZ_CP017479.1"/>
</dbReference>
<dbReference type="InterPro" id="IPR029056">
    <property type="entry name" value="Ribokinase-like"/>
</dbReference>
<dbReference type="GO" id="GO:0008902">
    <property type="term" value="F:hydroxymethylpyrimidine kinase activity"/>
    <property type="evidence" value="ECO:0007669"/>
    <property type="project" value="UniProtKB-EC"/>
</dbReference>
<evidence type="ECO:0000313" key="4">
    <source>
        <dbReference type="EMBL" id="AOW09121.1"/>
    </source>
</evidence>
<accession>A0AAC9I2N8</accession>
<dbReference type="Pfam" id="PF08543">
    <property type="entry name" value="Phos_pyr_kin"/>
    <property type="match status" value="1"/>
</dbReference>
<feature type="domain" description="Pyridoxamine kinase/Phosphomethylpyrimidine kinase" evidence="3">
    <location>
        <begin position="15"/>
        <end position="238"/>
    </location>
</feature>
<organism evidence="4 5">
    <name type="scientific">Flavobacterium gilvum</name>
    <dbReference type="NCBI Taxonomy" id="1492737"/>
    <lineage>
        <taxon>Bacteria</taxon>
        <taxon>Pseudomonadati</taxon>
        <taxon>Bacteroidota</taxon>
        <taxon>Flavobacteriia</taxon>
        <taxon>Flavobacteriales</taxon>
        <taxon>Flavobacteriaceae</taxon>
        <taxon>Flavobacterium</taxon>
    </lineage>
</organism>
<evidence type="ECO:0000256" key="2">
    <source>
        <dbReference type="ARBA" id="ARBA00012135"/>
    </source>
</evidence>
<dbReference type="GO" id="GO:0009228">
    <property type="term" value="P:thiamine biosynthetic process"/>
    <property type="evidence" value="ECO:0007669"/>
    <property type="project" value="InterPro"/>
</dbReference>
<dbReference type="EC" id="2.7.1.49" evidence="2"/>
<dbReference type="InterPro" id="IPR013749">
    <property type="entry name" value="PM/HMP-P_kinase-1"/>
</dbReference>
<dbReference type="PANTHER" id="PTHR20858:SF17">
    <property type="entry name" value="HYDROXYMETHYLPYRIMIDINE_PHOSPHOMETHYLPYRIMIDINE KINASE THI20-RELATED"/>
    <property type="match status" value="1"/>
</dbReference>
<dbReference type="Proteomes" id="UP000175968">
    <property type="component" value="Chromosome"/>
</dbReference>
<dbReference type="GO" id="GO:0008972">
    <property type="term" value="F:phosphomethylpyrimidine kinase activity"/>
    <property type="evidence" value="ECO:0007669"/>
    <property type="project" value="InterPro"/>
</dbReference>
<dbReference type="Gene3D" id="3.40.1190.20">
    <property type="match status" value="1"/>
</dbReference>
<dbReference type="SUPFAM" id="SSF53613">
    <property type="entry name" value="Ribokinase-like"/>
    <property type="match status" value="1"/>
</dbReference>
<dbReference type="AlphaFoldDB" id="A0AAC9I2N8"/>
<protein>
    <recommendedName>
        <fullName evidence="2">hydroxymethylpyrimidine kinase</fullName>
        <ecNumber evidence="2">2.7.1.49</ecNumber>
    </recommendedName>
</protein>
<reference evidence="4 5" key="1">
    <citation type="submission" date="2016-10" db="EMBL/GenBank/DDBJ databases">
        <title>Flavobacterium gilvum sp. nov., isolated from stream water.</title>
        <authorList>
            <person name="Shin S.-K."/>
            <person name="Cho Y.-J."/>
            <person name="Yi H."/>
        </authorList>
    </citation>
    <scope>NUCLEOTIDE SEQUENCE [LARGE SCALE GENOMIC DNA]</scope>
    <source>
        <strain evidence="4 5">EM1308</strain>
    </source>
</reference>
<comment type="pathway">
    <text evidence="1">Cofactor biosynthesis; thiamine diphosphate biosynthesis.</text>
</comment>
<dbReference type="InterPro" id="IPR004399">
    <property type="entry name" value="HMP/HMP-P_kinase_dom"/>
</dbReference>
<evidence type="ECO:0000313" key="5">
    <source>
        <dbReference type="Proteomes" id="UP000175968"/>
    </source>
</evidence>
<dbReference type="KEGG" id="fgl:EM308_06155"/>
<dbReference type="EMBL" id="CP017479">
    <property type="protein sequence ID" value="AOW09121.1"/>
    <property type="molecule type" value="Genomic_DNA"/>
</dbReference>
<name>A0AAC9I2N8_9FLAO</name>
<dbReference type="PANTHER" id="PTHR20858">
    <property type="entry name" value="PHOSPHOMETHYLPYRIMIDINE KINASE"/>
    <property type="match status" value="1"/>
</dbReference>
<dbReference type="GO" id="GO:0005829">
    <property type="term" value="C:cytosol"/>
    <property type="evidence" value="ECO:0007669"/>
    <property type="project" value="TreeGrafter"/>
</dbReference>
<keyword evidence="5" id="KW-1185">Reference proteome</keyword>
<evidence type="ECO:0000259" key="3">
    <source>
        <dbReference type="Pfam" id="PF08543"/>
    </source>
</evidence>
<sequence length="249" mass="27888">MSKNRPFVLTIAGFDPSAGAGVLADIKTFEQHRVQGFAINTGNTIQTENEFFEMQWTDVNFVLKSIAVLLKNYNIEAIKIGIVPSLDYLKEIVFAIKKKSSNTKIIWDTVLKSSTEFNFLDIKNQKLLNEILTKIDLITPNYNEMQKIFPGFNLNSNIIPSEVRGLLLKGGHNPNEIGVDYLHTPNNTYKLVPTNKDCYEKHGSGCVLSAAITANIALGHELKTACQKAKTYTENYLLSNPTKLGFHYV</sequence>
<keyword evidence="4" id="KW-0808">Transferase</keyword>
<gene>
    <name evidence="4" type="ORF">EM308_06155</name>
</gene>
<evidence type="ECO:0000256" key="1">
    <source>
        <dbReference type="ARBA" id="ARBA00004948"/>
    </source>
</evidence>
<keyword evidence="4" id="KW-0418">Kinase</keyword>
<dbReference type="CDD" id="cd01169">
    <property type="entry name" value="HMPP_kinase"/>
    <property type="match status" value="1"/>
</dbReference>